<comment type="caution">
    <text evidence="2">The sequence shown here is derived from an EMBL/GenBank/DDBJ whole genome shotgun (WGS) entry which is preliminary data.</text>
</comment>
<feature type="region of interest" description="Disordered" evidence="1">
    <location>
        <begin position="72"/>
        <end position="101"/>
    </location>
</feature>
<dbReference type="EMBL" id="JAGKQH010000008">
    <property type="protein sequence ID" value="KAG6593036.1"/>
    <property type="molecule type" value="Genomic_DNA"/>
</dbReference>
<protein>
    <submittedName>
        <fullName evidence="2">Uncharacterized protein</fullName>
    </submittedName>
</protein>
<gene>
    <name evidence="2" type="ORF">SDJN03_12512</name>
</gene>
<evidence type="ECO:0000313" key="2">
    <source>
        <dbReference type="EMBL" id="KAG6593036.1"/>
    </source>
</evidence>
<organism evidence="2 3">
    <name type="scientific">Cucurbita argyrosperma subsp. sororia</name>
    <dbReference type="NCBI Taxonomy" id="37648"/>
    <lineage>
        <taxon>Eukaryota</taxon>
        <taxon>Viridiplantae</taxon>
        <taxon>Streptophyta</taxon>
        <taxon>Embryophyta</taxon>
        <taxon>Tracheophyta</taxon>
        <taxon>Spermatophyta</taxon>
        <taxon>Magnoliopsida</taxon>
        <taxon>eudicotyledons</taxon>
        <taxon>Gunneridae</taxon>
        <taxon>Pentapetalae</taxon>
        <taxon>rosids</taxon>
        <taxon>fabids</taxon>
        <taxon>Cucurbitales</taxon>
        <taxon>Cucurbitaceae</taxon>
        <taxon>Cucurbiteae</taxon>
        <taxon>Cucurbita</taxon>
    </lineage>
</organism>
<dbReference type="AlphaFoldDB" id="A0AAV6N7H2"/>
<dbReference type="Proteomes" id="UP000685013">
    <property type="component" value="Chromosome 8"/>
</dbReference>
<reference evidence="2 3" key="1">
    <citation type="journal article" date="2021" name="Hortic Res">
        <title>The domestication of Cucurbita argyrosperma as revealed by the genome of its wild relative.</title>
        <authorList>
            <person name="Barrera-Redondo J."/>
            <person name="Sanchez-de la Vega G."/>
            <person name="Aguirre-Liguori J.A."/>
            <person name="Castellanos-Morales G."/>
            <person name="Gutierrez-Guerrero Y.T."/>
            <person name="Aguirre-Dugua X."/>
            <person name="Aguirre-Planter E."/>
            <person name="Tenaillon M.I."/>
            <person name="Lira-Saade R."/>
            <person name="Eguiarte L.E."/>
        </authorList>
    </citation>
    <scope>NUCLEOTIDE SEQUENCE [LARGE SCALE GENOMIC DNA]</scope>
    <source>
        <strain evidence="2">JBR-2021</strain>
    </source>
</reference>
<evidence type="ECO:0000256" key="1">
    <source>
        <dbReference type="SAM" id="MobiDB-lite"/>
    </source>
</evidence>
<feature type="non-terminal residue" evidence="2">
    <location>
        <position position="1"/>
    </location>
</feature>
<evidence type="ECO:0000313" key="3">
    <source>
        <dbReference type="Proteomes" id="UP000685013"/>
    </source>
</evidence>
<sequence length="163" mass="17279">MPFPIPATPALSDEPGAEAAVAVPLTPIFAGADAGDALPFRVDRRSNLLDLVQRLRLGWNFHSSEDCEPFVSEFSGDVPDGKESGSFSQRNWGPVWEPSSGSPGLGTIIRVPSLNATGNHHQGPVSQRNWEPPSGPRLSTQLGTTIRAPSLNATGNHHQGPVS</sequence>
<feature type="compositionally biased region" description="Polar residues" evidence="1">
    <location>
        <begin position="114"/>
        <end position="129"/>
    </location>
</feature>
<accession>A0AAV6N7H2</accession>
<proteinExistence type="predicted"/>
<keyword evidence="3" id="KW-1185">Reference proteome</keyword>
<name>A0AAV6N7H2_9ROSI</name>
<feature type="region of interest" description="Disordered" evidence="1">
    <location>
        <begin position="114"/>
        <end position="141"/>
    </location>
</feature>